<dbReference type="Proteomes" id="UP001239111">
    <property type="component" value="Chromosome 3"/>
</dbReference>
<reference evidence="1" key="1">
    <citation type="submission" date="2023-04" db="EMBL/GenBank/DDBJ databases">
        <title>A chromosome-level genome assembly of the parasitoid wasp Eretmocerus hayati.</title>
        <authorList>
            <person name="Zhong Y."/>
            <person name="Liu S."/>
            <person name="Liu Y."/>
        </authorList>
    </citation>
    <scope>NUCLEOTIDE SEQUENCE</scope>
    <source>
        <strain evidence="1">ZJU_SS_LIU_2023</strain>
    </source>
</reference>
<proteinExistence type="predicted"/>
<evidence type="ECO:0000313" key="1">
    <source>
        <dbReference type="EMBL" id="KAJ8668989.1"/>
    </source>
</evidence>
<accession>A0ACC2NF79</accession>
<sequence length="488" mass="54638">MQYHHLFYSIKIANFNAVSLILRAGVDIGYINNICEKFEGPLKEAVRIEDQNIRWEMVKLLLSHRVGLEEGNNILYQQPYVHDAVRKGDSEMFKLLVEKYGGRLDCFHRKCPGEARFAPSHVAVLFLEGGVSLKMIKLLVELGADVNMKTQQNSTCMHMICGRNSHRCEVLELSLQLGAQINPPIGSIDSYHSSPLVMASFYNDCEVVKQMIEAVRCNRTPRRKDVIKVLLEHGADVDARGNDGDNYLCLATRPYYGLNANKSDKIEIIKMLMAHSADVNPVEVRNFVPFANVLCRGTVETLQLFIEKGMSPKNCGVRFPLHAASNNPPILRYLLSNFDFDVDELDDEGNTVLSIAGTACVEILIRWGADVTTPNCSDKDVKVNKLLLDALGIRRDEIADMLISVGAQVDLESSIDIESIFSHGDRYVMASYLIKQMTLVESQGHQIDSNVKSNLMKVLPNASEIVQQCSDELEALKKINISQYCLVV</sequence>
<organism evidence="1 2">
    <name type="scientific">Eretmocerus hayati</name>
    <dbReference type="NCBI Taxonomy" id="131215"/>
    <lineage>
        <taxon>Eukaryota</taxon>
        <taxon>Metazoa</taxon>
        <taxon>Ecdysozoa</taxon>
        <taxon>Arthropoda</taxon>
        <taxon>Hexapoda</taxon>
        <taxon>Insecta</taxon>
        <taxon>Pterygota</taxon>
        <taxon>Neoptera</taxon>
        <taxon>Endopterygota</taxon>
        <taxon>Hymenoptera</taxon>
        <taxon>Apocrita</taxon>
        <taxon>Proctotrupomorpha</taxon>
        <taxon>Chalcidoidea</taxon>
        <taxon>Aphelinidae</taxon>
        <taxon>Aphelininae</taxon>
        <taxon>Eretmocerus</taxon>
    </lineage>
</organism>
<dbReference type="EMBL" id="CM056743">
    <property type="protein sequence ID" value="KAJ8668989.1"/>
    <property type="molecule type" value="Genomic_DNA"/>
</dbReference>
<gene>
    <name evidence="1" type="ORF">QAD02_000248</name>
</gene>
<name>A0ACC2NF79_9HYME</name>
<comment type="caution">
    <text evidence="1">The sequence shown here is derived from an EMBL/GenBank/DDBJ whole genome shotgun (WGS) entry which is preliminary data.</text>
</comment>
<protein>
    <submittedName>
        <fullName evidence="1">Uncharacterized protein</fullName>
    </submittedName>
</protein>
<evidence type="ECO:0000313" key="2">
    <source>
        <dbReference type="Proteomes" id="UP001239111"/>
    </source>
</evidence>
<keyword evidence="2" id="KW-1185">Reference proteome</keyword>